<proteinExistence type="predicted"/>
<dbReference type="Proteomes" id="UP000597617">
    <property type="component" value="Unassembled WGS sequence"/>
</dbReference>
<organism evidence="1 2">
    <name type="scientific">Hymenobacter jeongseonensis</name>
    <dbReference type="NCBI Taxonomy" id="2791027"/>
    <lineage>
        <taxon>Bacteria</taxon>
        <taxon>Pseudomonadati</taxon>
        <taxon>Bacteroidota</taxon>
        <taxon>Cytophagia</taxon>
        <taxon>Cytophagales</taxon>
        <taxon>Hymenobacteraceae</taxon>
        <taxon>Hymenobacter</taxon>
    </lineage>
</organism>
<dbReference type="EMBL" id="JADQDQ010000002">
    <property type="protein sequence ID" value="MBF9236581.1"/>
    <property type="molecule type" value="Genomic_DNA"/>
</dbReference>
<gene>
    <name evidence="1" type="ORF">I2I05_04150</name>
</gene>
<reference evidence="1 2" key="1">
    <citation type="submission" date="2020-11" db="EMBL/GenBank/DDBJ databases">
        <authorList>
            <person name="Kim M.K."/>
        </authorList>
    </citation>
    <scope>NUCLEOTIDE SEQUENCE [LARGE SCALE GENOMIC DNA]</scope>
    <source>
        <strain evidence="1 2">BT683</strain>
    </source>
</reference>
<evidence type="ECO:0000313" key="2">
    <source>
        <dbReference type="Proteomes" id="UP000597617"/>
    </source>
</evidence>
<protein>
    <submittedName>
        <fullName evidence="1">Uncharacterized protein</fullName>
    </submittedName>
</protein>
<accession>A0ABS0IE08</accession>
<keyword evidence="2" id="KW-1185">Reference proteome</keyword>
<name>A0ABS0IE08_9BACT</name>
<sequence>MTNNRMMASTMPELPLKASAQNELKYYAISHLSGNLMVIGQEFKQATATLCFHCEATGESRCATQIGNWLNNDC</sequence>
<comment type="caution">
    <text evidence="1">The sequence shown here is derived from an EMBL/GenBank/DDBJ whole genome shotgun (WGS) entry which is preliminary data.</text>
</comment>
<dbReference type="RefSeq" id="WP_196280973.1">
    <property type="nucleotide sequence ID" value="NZ_JADQDQ010000002.1"/>
</dbReference>
<evidence type="ECO:0000313" key="1">
    <source>
        <dbReference type="EMBL" id="MBF9236581.1"/>
    </source>
</evidence>